<organism evidence="2 3">
    <name type="scientific">Chondrus crispus</name>
    <name type="common">Carrageen Irish moss</name>
    <name type="synonym">Polymorpha crispa</name>
    <dbReference type="NCBI Taxonomy" id="2769"/>
    <lineage>
        <taxon>Eukaryota</taxon>
        <taxon>Rhodophyta</taxon>
        <taxon>Florideophyceae</taxon>
        <taxon>Rhodymeniophycidae</taxon>
        <taxon>Gigartinales</taxon>
        <taxon>Gigartinaceae</taxon>
        <taxon>Chondrus</taxon>
    </lineage>
</organism>
<dbReference type="Gramene" id="CDF35974">
    <property type="protein sequence ID" value="CDF35974"/>
    <property type="gene ID" value="CHC_T00004348001"/>
</dbReference>
<accession>R7QD52</accession>
<name>R7QD52_CHOCR</name>
<dbReference type="RefSeq" id="XP_005715793.1">
    <property type="nucleotide sequence ID" value="XM_005715736.1"/>
</dbReference>
<keyword evidence="1" id="KW-0472">Membrane</keyword>
<keyword evidence="1" id="KW-0812">Transmembrane</keyword>
<dbReference type="EMBL" id="HG001755">
    <property type="protein sequence ID" value="CDF35974.1"/>
    <property type="molecule type" value="Genomic_DNA"/>
</dbReference>
<dbReference type="GeneID" id="17323510"/>
<dbReference type="Proteomes" id="UP000012073">
    <property type="component" value="Unassembled WGS sequence"/>
</dbReference>
<gene>
    <name evidence="2" type="ORF">CHC_T00004348001</name>
</gene>
<protein>
    <submittedName>
        <fullName evidence="2">Uncharacterized protein</fullName>
    </submittedName>
</protein>
<reference evidence="3" key="1">
    <citation type="journal article" date="2013" name="Proc. Natl. Acad. Sci. U.S.A.">
        <title>Genome structure and metabolic features in the red seaweed Chondrus crispus shed light on evolution of the Archaeplastida.</title>
        <authorList>
            <person name="Collen J."/>
            <person name="Porcel B."/>
            <person name="Carre W."/>
            <person name="Ball S.G."/>
            <person name="Chaparro C."/>
            <person name="Tonon T."/>
            <person name="Barbeyron T."/>
            <person name="Michel G."/>
            <person name="Noel B."/>
            <person name="Valentin K."/>
            <person name="Elias M."/>
            <person name="Artiguenave F."/>
            <person name="Arun A."/>
            <person name="Aury J.M."/>
            <person name="Barbosa-Neto J.F."/>
            <person name="Bothwell J.H."/>
            <person name="Bouget F.Y."/>
            <person name="Brillet L."/>
            <person name="Cabello-Hurtado F."/>
            <person name="Capella-Gutierrez S."/>
            <person name="Charrier B."/>
            <person name="Cladiere L."/>
            <person name="Cock J.M."/>
            <person name="Coelho S.M."/>
            <person name="Colleoni C."/>
            <person name="Czjzek M."/>
            <person name="Da Silva C."/>
            <person name="Delage L."/>
            <person name="Denoeud F."/>
            <person name="Deschamps P."/>
            <person name="Dittami S.M."/>
            <person name="Gabaldon T."/>
            <person name="Gachon C.M."/>
            <person name="Groisillier A."/>
            <person name="Herve C."/>
            <person name="Jabbari K."/>
            <person name="Katinka M."/>
            <person name="Kloareg B."/>
            <person name="Kowalczyk N."/>
            <person name="Labadie K."/>
            <person name="Leblanc C."/>
            <person name="Lopez P.J."/>
            <person name="McLachlan D.H."/>
            <person name="Meslet-Cladiere L."/>
            <person name="Moustafa A."/>
            <person name="Nehr Z."/>
            <person name="Nyvall Collen P."/>
            <person name="Panaud O."/>
            <person name="Partensky F."/>
            <person name="Poulain J."/>
            <person name="Rensing S.A."/>
            <person name="Rousvoal S."/>
            <person name="Samson G."/>
            <person name="Symeonidi A."/>
            <person name="Weissenbach J."/>
            <person name="Zambounis A."/>
            <person name="Wincker P."/>
            <person name="Boyen C."/>
        </authorList>
    </citation>
    <scope>NUCLEOTIDE SEQUENCE [LARGE SCALE GENOMIC DNA]</scope>
    <source>
        <strain evidence="3">cv. Stackhouse</strain>
    </source>
</reference>
<feature type="transmembrane region" description="Helical" evidence="1">
    <location>
        <begin position="30"/>
        <end position="49"/>
    </location>
</feature>
<evidence type="ECO:0000256" key="1">
    <source>
        <dbReference type="SAM" id="Phobius"/>
    </source>
</evidence>
<keyword evidence="1" id="KW-1133">Transmembrane helix</keyword>
<dbReference type="KEGG" id="ccp:CHC_T00004348001"/>
<keyword evidence="3" id="KW-1185">Reference proteome</keyword>
<dbReference type="AlphaFoldDB" id="R7QD52"/>
<sequence length="50" mass="5599">MVLSRQSDVFRLRERLTGAVWRGLLFRSFYSTYLSFAVASAASVADLVAL</sequence>
<evidence type="ECO:0000313" key="3">
    <source>
        <dbReference type="Proteomes" id="UP000012073"/>
    </source>
</evidence>
<evidence type="ECO:0000313" key="2">
    <source>
        <dbReference type="EMBL" id="CDF35974.1"/>
    </source>
</evidence>
<proteinExistence type="predicted"/>